<reference evidence="1" key="1">
    <citation type="submission" date="2021-01" db="EMBL/GenBank/DDBJ databases">
        <authorList>
            <person name="Corre E."/>
            <person name="Pelletier E."/>
            <person name="Niang G."/>
            <person name="Scheremetjew M."/>
            <person name="Finn R."/>
            <person name="Kale V."/>
            <person name="Holt S."/>
            <person name="Cochrane G."/>
            <person name="Meng A."/>
            <person name="Brown T."/>
            <person name="Cohen L."/>
        </authorList>
    </citation>
    <scope>NUCLEOTIDE SEQUENCE</scope>
    <source>
        <strain evidence="1">Pop2</strain>
    </source>
</reference>
<proteinExistence type="predicted"/>
<accession>A0A7S1Z7W9</accession>
<gene>
    <name evidence="1" type="ORF">DBRI1063_LOCUS11600</name>
</gene>
<sequence>MFPHDLRRALWVLEISSEQYCPVFTNIKSKGQSDSGRNGAPEQYCVPKTDAAHWSLILEPGLKLSPVPRHKISVGKGGGRWCGRGIDIRDTGGVSAGSAHRVAAGAARGGVDAWVYQGRCAT</sequence>
<protein>
    <submittedName>
        <fullName evidence="1">Uncharacterized protein</fullName>
    </submittedName>
</protein>
<dbReference type="AlphaFoldDB" id="A0A7S1Z7W9"/>
<evidence type="ECO:0000313" key="1">
    <source>
        <dbReference type="EMBL" id="CAD9331032.1"/>
    </source>
</evidence>
<dbReference type="EMBL" id="HBGN01018184">
    <property type="protein sequence ID" value="CAD9331032.1"/>
    <property type="molecule type" value="Transcribed_RNA"/>
</dbReference>
<organism evidence="1">
    <name type="scientific">Ditylum brightwellii</name>
    <dbReference type="NCBI Taxonomy" id="49249"/>
    <lineage>
        <taxon>Eukaryota</taxon>
        <taxon>Sar</taxon>
        <taxon>Stramenopiles</taxon>
        <taxon>Ochrophyta</taxon>
        <taxon>Bacillariophyta</taxon>
        <taxon>Mediophyceae</taxon>
        <taxon>Lithodesmiophycidae</taxon>
        <taxon>Lithodesmiales</taxon>
        <taxon>Lithodesmiaceae</taxon>
        <taxon>Ditylum</taxon>
    </lineage>
</organism>
<name>A0A7S1Z7W9_9STRA</name>